<dbReference type="Pfam" id="PF00561">
    <property type="entry name" value="Abhydrolase_1"/>
    <property type="match status" value="1"/>
</dbReference>
<dbReference type="RefSeq" id="WP_124146362.1">
    <property type="nucleotide sequence ID" value="NZ_CAWOKI010000151.1"/>
</dbReference>
<dbReference type="GO" id="GO:0016787">
    <property type="term" value="F:hydrolase activity"/>
    <property type="evidence" value="ECO:0007669"/>
    <property type="project" value="UniProtKB-KW"/>
</dbReference>
<accession>A0A3N6ND96</accession>
<name>A0A3N6ND96_9CYAN</name>
<dbReference type="PANTHER" id="PTHR46438">
    <property type="entry name" value="ALPHA/BETA-HYDROLASES SUPERFAMILY PROTEIN"/>
    <property type="match status" value="1"/>
</dbReference>
<keyword evidence="3" id="KW-1185">Reference proteome</keyword>
<organism evidence="2 3">
    <name type="scientific">Okeania hirsuta</name>
    <dbReference type="NCBI Taxonomy" id="1458930"/>
    <lineage>
        <taxon>Bacteria</taxon>
        <taxon>Bacillati</taxon>
        <taxon>Cyanobacteriota</taxon>
        <taxon>Cyanophyceae</taxon>
        <taxon>Oscillatoriophycideae</taxon>
        <taxon>Oscillatoriales</taxon>
        <taxon>Microcoleaceae</taxon>
        <taxon>Okeania</taxon>
    </lineage>
</organism>
<dbReference type="InterPro" id="IPR000073">
    <property type="entry name" value="AB_hydrolase_1"/>
</dbReference>
<feature type="domain" description="AB hydrolase-1" evidence="1">
    <location>
        <begin position="48"/>
        <end position="295"/>
    </location>
</feature>
<dbReference type="Gene3D" id="3.40.50.1820">
    <property type="entry name" value="alpha/beta hydrolase"/>
    <property type="match status" value="1"/>
</dbReference>
<sequence>MVGNTTRNWQKKIGSQRDWVWRGWQIRYTYVRCQNNHETLEGHNLENPPILLLHGFGASIGHWQHNINVLSQKHTVYALDLVGFGASEKAIANYDVSFWVEQVYEFWQTFIQVPVILVGNSIGSLVSLVATATYPDIVALLIMISLPDPAAQAEAIPAWLLPTVEFIQNIVASPVLLRAVFPIVSRPSVIRRWVKIAYSNPDRITEELVDILAGPPSDRGASRAFCILFKIMGSTKLGPSVKALLPTLETPMLLIWGKQDLLIPAKFANPSQFVQLNPCLKLTEIDNAGHCPHDECPEIVNDLILDWIAQQKQQYT</sequence>
<dbReference type="EMBL" id="RCBY01000060">
    <property type="protein sequence ID" value="RQH43531.1"/>
    <property type="molecule type" value="Genomic_DNA"/>
</dbReference>
<evidence type="ECO:0000313" key="3">
    <source>
        <dbReference type="Proteomes" id="UP000269154"/>
    </source>
</evidence>
<dbReference type="PRINTS" id="PR00111">
    <property type="entry name" value="ABHYDROLASE"/>
</dbReference>
<dbReference type="InterPro" id="IPR029058">
    <property type="entry name" value="AB_hydrolase_fold"/>
</dbReference>
<dbReference type="Proteomes" id="UP000269154">
    <property type="component" value="Unassembled WGS sequence"/>
</dbReference>
<keyword evidence="2" id="KW-0378">Hydrolase</keyword>
<proteinExistence type="predicted"/>
<evidence type="ECO:0000313" key="2">
    <source>
        <dbReference type="EMBL" id="RQH43531.1"/>
    </source>
</evidence>
<dbReference type="SUPFAM" id="SSF53474">
    <property type="entry name" value="alpha/beta-Hydrolases"/>
    <property type="match status" value="1"/>
</dbReference>
<evidence type="ECO:0000259" key="1">
    <source>
        <dbReference type="Pfam" id="PF00561"/>
    </source>
</evidence>
<comment type="caution">
    <text evidence="2">The sequence shown here is derived from an EMBL/GenBank/DDBJ whole genome shotgun (WGS) entry which is preliminary data.</text>
</comment>
<dbReference type="OrthoDB" id="449686at2"/>
<gene>
    <name evidence="2" type="ORF">D5R40_12750</name>
</gene>
<dbReference type="PANTHER" id="PTHR46438:SF2">
    <property type="entry name" value="ALPHA_BETA-HYDROLASES SUPERFAMILY PROTEIN"/>
    <property type="match status" value="1"/>
</dbReference>
<dbReference type="AlphaFoldDB" id="A0A3N6ND96"/>
<protein>
    <submittedName>
        <fullName evidence="2">Alpha/beta fold hydrolase</fullName>
    </submittedName>
</protein>
<reference evidence="2 3" key="1">
    <citation type="journal article" date="2018" name="ACS Chem. Biol.">
        <title>Ketoreductase domain dysfunction expands chemodiversity: malyngamide biosynthesis in the cyanobacterium Okeania hirsuta.</title>
        <authorList>
            <person name="Moss N.A."/>
            <person name="Leao T."/>
            <person name="Rankin M."/>
            <person name="McCullough T.M."/>
            <person name="Qu P."/>
            <person name="Korobeynikov A."/>
            <person name="Smith J.L."/>
            <person name="Gerwick L."/>
            <person name="Gerwick W.H."/>
        </authorList>
    </citation>
    <scope>NUCLEOTIDE SEQUENCE [LARGE SCALE GENOMIC DNA]</scope>
    <source>
        <strain evidence="2 3">PAB10Feb10-1</strain>
    </source>
</reference>